<gene>
    <name evidence="5" type="ORF">F5613_000962</name>
</gene>
<dbReference type="GO" id="GO:0005524">
    <property type="term" value="F:ATP binding"/>
    <property type="evidence" value="ECO:0007669"/>
    <property type="project" value="InterPro"/>
</dbReference>
<dbReference type="Pfam" id="PF02374">
    <property type="entry name" value="ArsA_ATPase"/>
    <property type="match status" value="3"/>
</dbReference>
<dbReference type="GO" id="GO:0015446">
    <property type="term" value="F:ATPase-coupled arsenite transmembrane transporter activity"/>
    <property type="evidence" value="ECO:0007669"/>
    <property type="project" value="UniProtKB-EC"/>
</dbReference>
<dbReference type="InterPro" id="IPR003593">
    <property type="entry name" value="AAA+_ATPase"/>
</dbReference>
<dbReference type="PIRSF" id="PIRSF001327">
    <property type="entry name" value="Arsenical_pump-driving_ATPase"/>
    <property type="match status" value="1"/>
</dbReference>
<keyword evidence="6" id="KW-1185">Reference proteome</keyword>
<dbReference type="RefSeq" id="WP_179398866.1">
    <property type="nucleotide sequence ID" value="NZ_JACCCY010000001.1"/>
</dbReference>
<accession>A0A8E1ZUW5</accession>
<evidence type="ECO:0000256" key="3">
    <source>
        <dbReference type="ARBA" id="ARBA00066752"/>
    </source>
</evidence>
<dbReference type="SUPFAM" id="SSF52540">
    <property type="entry name" value="P-loop containing nucleoside triphosphate hydrolases"/>
    <property type="match status" value="2"/>
</dbReference>
<proteinExistence type="inferred from homology"/>
<protein>
    <recommendedName>
        <fullName evidence="3">arsenite-transporting ATPase</fullName>
        <ecNumber evidence="3">7.3.2.7</ecNumber>
    </recommendedName>
</protein>
<dbReference type="PANTHER" id="PTHR10803:SF3">
    <property type="entry name" value="ATPASE GET3"/>
    <property type="match status" value="1"/>
</dbReference>
<dbReference type="FunFam" id="3.40.50.300:FF:002242">
    <property type="entry name" value="Arsenical pump-driving ATPase"/>
    <property type="match status" value="1"/>
</dbReference>
<evidence type="ECO:0000313" key="5">
    <source>
        <dbReference type="EMBL" id="NYI48917.1"/>
    </source>
</evidence>
<dbReference type="FunFam" id="3.40.50.300:FF:002241">
    <property type="entry name" value="Arsenical pump-driving ATPase"/>
    <property type="match status" value="1"/>
</dbReference>
<dbReference type="InterPro" id="IPR027417">
    <property type="entry name" value="P-loop_NTPase"/>
</dbReference>
<comment type="similarity">
    <text evidence="1">Belongs to the arsA ATPase family.</text>
</comment>
<dbReference type="EMBL" id="JACCCY010000001">
    <property type="protein sequence ID" value="NYI48917.1"/>
    <property type="molecule type" value="Genomic_DNA"/>
</dbReference>
<comment type="caution">
    <text evidence="5">The sequence shown here is derived from an EMBL/GenBank/DDBJ whole genome shotgun (WGS) entry which is preliminary data.</text>
</comment>
<evidence type="ECO:0000256" key="1">
    <source>
        <dbReference type="ARBA" id="ARBA00011040"/>
    </source>
</evidence>
<feature type="domain" description="AAA+ ATPase" evidence="4">
    <location>
        <begin position="326"/>
        <end position="518"/>
    </location>
</feature>
<dbReference type="EC" id="7.3.2.7" evidence="3"/>
<evidence type="ECO:0000259" key="4">
    <source>
        <dbReference type="SMART" id="SM00382"/>
    </source>
</evidence>
<dbReference type="AlphaFoldDB" id="A0A8E1ZUW5"/>
<dbReference type="SMART" id="SM00382">
    <property type="entry name" value="AAA"/>
    <property type="match status" value="2"/>
</dbReference>
<dbReference type="InterPro" id="IPR016300">
    <property type="entry name" value="ATPase_ArsA/GET3"/>
</dbReference>
<dbReference type="PANTHER" id="PTHR10803">
    <property type="entry name" value="ARSENICAL PUMP-DRIVING ATPASE ARSENITE-TRANSLOCATING ATPASE"/>
    <property type="match status" value="1"/>
</dbReference>
<name>A0A8E1ZUW5_9PORP</name>
<dbReference type="CDD" id="cd02035">
    <property type="entry name" value="ArsA"/>
    <property type="match status" value="2"/>
</dbReference>
<feature type="domain" description="AAA+ ATPase" evidence="4">
    <location>
        <begin position="11"/>
        <end position="232"/>
    </location>
</feature>
<evidence type="ECO:0000313" key="6">
    <source>
        <dbReference type="Proteomes" id="UP000574332"/>
    </source>
</evidence>
<organism evidence="5 6">
    <name type="scientific">Macellibacteroides fermentans</name>
    <dbReference type="NCBI Taxonomy" id="879969"/>
    <lineage>
        <taxon>Bacteria</taxon>
        <taxon>Pseudomonadati</taxon>
        <taxon>Bacteroidota</taxon>
        <taxon>Bacteroidia</taxon>
        <taxon>Bacteroidales</taxon>
        <taxon>Porphyromonadaceae</taxon>
        <taxon>Macellibacteroides</taxon>
    </lineage>
</organism>
<dbReference type="NCBIfam" id="TIGR00345">
    <property type="entry name" value="GET3_arsA_TRC40"/>
    <property type="match status" value="1"/>
</dbReference>
<dbReference type="InterPro" id="IPR027541">
    <property type="entry name" value="Ars_ATPase"/>
</dbReference>
<comment type="catalytic activity">
    <reaction evidence="2">
        <text>arsenite(in) + ATP + H2O = arsenite(out) + ADP + phosphate + H(+)</text>
        <dbReference type="Rhea" id="RHEA:11348"/>
        <dbReference type="ChEBI" id="CHEBI:15377"/>
        <dbReference type="ChEBI" id="CHEBI:15378"/>
        <dbReference type="ChEBI" id="CHEBI:29242"/>
        <dbReference type="ChEBI" id="CHEBI:30616"/>
        <dbReference type="ChEBI" id="CHEBI:43474"/>
        <dbReference type="ChEBI" id="CHEBI:456216"/>
        <dbReference type="EC" id="7.3.2.7"/>
    </reaction>
</comment>
<evidence type="ECO:0000256" key="2">
    <source>
        <dbReference type="ARBA" id="ARBA00052296"/>
    </source>
</evidence>
<dbReference type="GO" id="GO:0016887">
    <property type="term" value="F:ATP hydrolysis activity"/>
    <property type="evidence" value="ECO:0007669"/>
    <property type="project" value="InterPro"/>
</dbReference>
<dbReference type="Proteomes" id="UP000574332">
    <property type="component" value="Unassembled WGS sequence"/>
</dbReference>
<dbReference type="InterPro" id="IPR025723">
    <property type="entry name" value="ArsA/GET3_ATPase-like"/>
</dbReference>
<reference evidence="5 6" key="1">
    <citation type="submission" date="2020-07" db="EMBL/GenBank/DDBJ databases">
        <title>Genomic Encyclopedia of Type Strains, Phase IV (KMG-IV): sequencing the most valuable type-strain genomes for metagenomic binning, comparative biology and taxonomic classification.</title>
        <authorList>
            <person name="Goeker M."/>
        </authorList>
    </citation>
    <scope>NUCLEOTIDE SEQUENCE [LARGE SCALE GENOMIC DNA]</scope>
    <source>
        <strain evidence="5 6">DSM 23697</strain>
    </source>
</reference>
<sequence>MKAFDISNIELTKYLFFTGKGGVGKTSIACATAVGLADKGKKILLISTDPASNLQDVFNQPLNGHGSAIADVPGLTVVNLDPEQAAAEYRERVIAPFKGKLPASVIQNMEEQLSGSCTVEIAAFNEFSDFITDIQKQDEYDHIIFDTAPTGHTLRMLQLPSAWSTFISESTHGASCLGQLSGLEERKEIYKKAVATLSNAQTTQLVLVSRPEAAPLNEAARSSHELLLLGIRNQLLIINGVLQQLDKSDAISNQLHERQQHALQNMPQELSNYPLYTIPLRSYNLSSIANIRRMLYSDSLIGEANYNPIAQPRGVDQLVNDLYTSGKRVIFTMGKGGVGKTTLATDIALKLTALGAKVHLTTTDPANHINYDLAVKAGITVSRIDEAEVLEKYKNEVRSKAAEAMTAADMEYIEEDLRSPCTQEIAVFKAFAEIVDKADNEIVVIDTAPTGHTLLLLDATQSYHKEVERTQGEVTGAVANLLPRLRNPKETEVVIVTLPEATPVFEAERLQMDLQRAGINNKWWVVNACLALTDTQNSFLKAKAQNELVWIQKVDQLSQGNTALIAWRNV</sequence>
<dbReference type="Gene3D" id="3.40.50.300">
    <property type="entry name" value="P-loop containing nucleotide triphosphate hydrolases"/>
    <property type="match status" value="2"/>
</dbReference>
<dbReference type="NCBIfam" id="TIGR04291">
    <property type="entry name" value="arsen_driv_ArsA"/>
    <property type="match status" value="1"/>
</dbReference>